<proteinExistence type="predicted"/>
<gene>
    <name evidence="2" type="ORF">BaRGS_00022894</name>
</gene>
<feature type="non-terminal residue" evidence="2">
    <location>
        <position position="1"/>
    </location>
</feature>
<feature type="region of interest" description="Disordered" evidence="1">
    <location>
        <begin position="65"/>
        <end position="110"/>
    </location>
</feature>
<name>A0ABD0KFE9_9CAEN</name>
<dbReference type="Proteomes" id="UP001519460">
    <property type="component" value="Unassembled WGS sequence"/>
</dbReference>
<organism evidence="2 3">
    <name type="scientific">Batillaria attramentaria</name>
    <dbReference type="NCBI Taxonomy" id="370345"/>
    <lineage>
        <taxon>Eukaryota</taxon>
        <taxon>Metazoa</taxon>
        <taxon>Spiralia</taxon>
        <taxon>Lophotrochozoa</taxon>
        <taxon>Mollusca</taxon>
        <taxon>Gastropoda</taxon>
        <taxon>Caenogastropoda</taxon>
        <taxon>Sorbeoconcha</taxon>
        <taxon>Cerithioidea</taxon>
        <taxon>Batillariidae</taxon>
        <taxon>Batillaria</taxon>
    </lineage>
</organism>
<keyword evidence="3" id="KW-1185">Reference proteome</keyword>
<accession>A0ABD0KFE9</accession>
<dbReference type="AlphaFoldDB" id="A0ABD0KFE9"/>
<evidence type="ECO:0000256" key="1">
    <source>
        <dbReference type="SAM" id="MobiDB-lite"/>
    </source>
</evidence>
<comment type="caution">
    <text evidence="2">The sequence shown here is derived from an EMBL/GenBank/DDBJ whole genome shotgun (WGS) entry which is preliminary data.</text>
</comment>
<sequence>ERTAVITVVSAQRPKPVRKHSACSADCQKVVVGDPRHHNGPHLGLTPMELASRINIVTDRTTEGLAVTHTPYNKSIRTAPRKRGDRRSRPDPKHTGMGVSIINHPTKFLE</sequence>
<reference evidence="2 3" key="1">
    <citation type="journal article" date="2023" name="Sci. Data">
        <title>Genome assembly of the Korean intertidal mud-creeper Batillaria attramentaria.</title>
        <authorList>
            <person name="Patra A.K."/>
            <person name="Ho P.T."/>
            <person name="Jun S."/>
            <person name="Lee S.J."/>
            <person name="Kim Y."/>
            <person name="Won Y.J."/>
        </authorList>
    </citation>
    <scope>NUCLEOTIDE SEQUENCE [LARGE SCALE GENOMIC DNA]</scope>
    <source>
        <strain evidence="2">Wonlab-2016</strain>
    </source>
</reference>
<evidence type="ECO:0000313" key="2">
    <source>
        <dbReference type="EMBL" id="KAK7485899.1"/>
    </source>
</evidence>
<protein>
    <submittedName>
        <fullName evidence="2">Uncharacterized protein</fullName>
    </submittedName>
</protein>
<feature type="non-terminal residue" evidence="2">
    <location>
        <position position="110"/>
    </location>
</feature>
<dbReference type="EMBL" id="JACVVK020000187">
    <property type="protein sequence ID" value="KAK7485899.1"/>
    <property type="molecule type" value="Genomic_DNA"/>
</dbReference>
<evidence type="ECO:0000313" key="3">
    <source>
        <dbReference type="Proteomes" id="UP001519460"/>
    </source>
</evidence>